<name>A0ABT6BFM4_9GAMM</name>
<protein>
    <recommendedName>
        <fullName evidence="1">GAPS4b N-terminal domain-containing protein</fullName>
    </recommendedName>
</protein>
<dbReference type="Proteomes" id="UP001528850">
    <property type="component" value="Unassembled WGS sequence"/>
</dbReference>
<dbReference type="Pfam" id="PF26110">
    <property type="entry name" value="GAPS4b_N"/>
    <property type="match status" value="1"/>
</dbReference>
<sequence length="378" mass="42039">MDEMFDKVDITTWLPYGEQLRVLLSGDHISTGEVSALARSKGLFASNLDRAHLIQFLSTTLIQPRELEQLIDSAVSRESKPKEQPQKVRLTAAGSQWQTAVERLEGEFVDVAGLDSVPGVSFASEPTIRKVDRNHLVVSYEINREDYSRDLLHRELSFKAEISIRQTEGELVLDVLSTHTAKETDRINDRIMKYVTAELQRAGISEDSAPEKIYLGSFDGNGHVTFLLRLAGPGTVGTEPGRIVDLTIKPNHARQDAELPPELKLLEGSIRNVRMDGDKLNEISLLADERYHGSFLMTRVVVEQAFEQAGIKGTCTVSYMFQVARGSNDHVRAPFSFGIEGISINGARKSEQQQKAKKALTAAILAGVDRHFNTLRAR</sequence>
<keyword evidence="3" id="KW-1185">Reference proteome</keyword>
<gene>
    <name evidence="2" type="ORF">P3W24_18305</name>
</gene>
<organism evidence="2 3">
    <name type="scientific">Luteibacter sahnii</name>
    <dbReference type="NCBI Taxonomy" id="3021977"/>
    <lineage>
        <taxon>Bacteria</taxon>
        <taxon>Pseudomonadati</taxon>
        <taxon>Pseudomonadota</taxon>
        <taxon>Gammaproteobacteria</taxon>
        <taxon>Lysobacterales</taxon>
        <taxon>Rhodanobacteraceae</taxon>
        <taxon>Luteibacter</taxon>
    </lineage>
</organism>
<comment type="caution">
    <text evidence="2">The sequence shown here is derived from an EMBL/GenBank/DDBJ whole genome shotgun (WGS) entry which is preliminary data.</text>
</comment>
<dbReference type="InterPro" id="IPR058955">
    <property type="entry name" value="GAPS4b_N"/>
</dbReference>
<dbReference type="EMBL" id="JARJJS010000009">
    <property type="protein sequence ID" value="MDF4026932.1"/>
    <property type="molecule type" value="Genomic_DNA"/>
</dbReference>
<evidence type="ECO:0000259" key="1">
    <source>
        <dbReference type="Pfam" id="PF26110"/>
    </source>
</evidence>
<evidence type="ECO:0000313" key="3">
    <source>
        <dbReference type="Proteomes" id="UP001528850"/>
    </source>
</evidence>
<proteinExistence type="predicted"/>
<accession>A0ABT6BFM4</accession>
<evidence type="ECO:0000313" key="2">
    <source>
        <dbReference type="EMBL" id="MDF4026932.1"/>
    </source>
</evidence>
<reference evidence="2 3" key="1">
    <citation type="journal article" date="2024" name="Curr. Microbiol.">
        <title>Luteibacter sahnii sp. nov., A Novel Yellow-Colored Xanthomonadin Pigment Producing Probiotic Bacterium from Healthy Rice Seed Microbiome.</title>
        <authorList>
            <person name="Jaiswal G."/>
            <person name="Rana R."/>
            <person name="Nayak P.K."/>
            <person name="Chouhan R."/>
            <person name="Gandhi S.G."/>
            <person name="Patel H.K."/>
            <person name="Patil P.B."/>
        </authorList>
    </citation>
    <scope>NUCLEOTIDE SEQUENCE [LARGE SCALE GENOMIC DNA]</scope>
    <source>
        <strain evidence="2 3">PPL201</strain>
    </source>
</reference>
<feature type="domain" description="GAPS4b N-terminal" evidence="1">
    <location>
        <begin position="18"/>
        <end position="80"/>
    </location>
</feature>